<feature type="compositionally biased region" description="Basic residues" evidence="3">
    <location>
        <begin position="1283"/>
        <end position="1299"/>
    </location>
</feature>
<feature type="compositionally biased region" description="Low complexity" evidence="3">
    <location>
        <begin position="1309"/>
        <end position="1319"/>
    </location>
</feature>
<dbReference type="PANTHER" id="PTHR36100">
    <property type="entry name" value="BUD SITE SELECTION PROTEIN 4"/>
    <property type="match status" value="1"/>
</dbReference>
<dbReference type="Gene3D" id="2.30.29.30">
    <property type="entry name" value="Pleckstrin-homology domain (PH domain)/Phosphotyrosine-binding domain (PTB)"/>
    <property type="match status" value="1"/>
</dbReference>
<feature type="compositionally biased region" description="Low complexity" evidence="3">
    <location>
        <begin position="489"/>
        <end position="516"/>
    </location>
</feature>
<feature type="region of interest" description="Disordered" evidence="3">
    <location>
        <begin position="1111"/>
        <end position="1137"/>
    </location>
</feature>
<feature type="compositionally biased region" description="Low complexity" evidence="3">
    <location>
        <begin position="85"/>
        <end position="115"/>
    </location>
</feature>
<feature type="compositionally biased region" description="Low complexity" evidence="3">
    <location>
        <begin position="1372"/>
        <end position="1391"/>
    </location>
</feature>
<feature type="compositionally biased region" description="Low complexity" evidence="3">
    <location>
        <begin position="749"/>
        <end position="763"/>
    </location>
</feature>
<dbReference type="InterPro" id="IPR052007">
    <property type="entry name" value="Bud4"/>
</dbReference>
<feature type="compositionally biased region" description="Polar residues" evidence="3">
    <location>
        <begin position="1340"/>
        <end position="1356"/>
    </location>
</feature>
<dbReference type="GO" id="GO:0051301">
    <property type="term" value="P:cell division"/>
    <property type="evidence" value="ECO:0007669"/>
    <property type="project" value="UniProtKB-KW"/>
</dbReference>
<evidence type="ECO:0000313" key="6">
    <source>
        <dbReference type="Proteomes" id="UP000053558"/>
    </source>
</evidence>
<dbReference type="OrthoDB" id="2123378at2759"/>
<dbReference type="SMART" id="SM00233">
    <property type="entry name" value="PH"/>
    <property type="match status" value="1"/>
</dbReference>
<feature type="compositionally biased region" description="Polar residues" evidence="3">
    <location>
        <begin position="256"/>
        <end position="266"/>
    </location>
</feature>
<feature type="compositionally biased region" description="Basic and acidic residues" evidence="3">
    <location>
        <begin position="375"/>
        <end position="432"/>
    </location>
</feature>
<feature type="compositionally biased region" description="Low complexity" evidence="3">
    <location>
        <begin position="1469"/>
        <end position="1480"/>
    </location>
</feature>
<dbReference type="PROSITE" id="PS50003">
    <property type="entry name" value="PH_DOMAIN"/>
    <property type="match status" value="1"/>
</dbReference>
<feature type="compositionally biased region" description="Acidic residues" evidence="3">
    <location>
        <begin position="433"/>
        <end position="442"/>
    </location>
</feature>
<feature type="compositionally biased region" description="Acidic residues" evidence="3">
    <location>
        <begin position="611"/>
        <end position="628"/>
    </location>
</feature>
<evidence type="ECO:0000256" key="1">
    <source>
        <dbReference type="ARBA" id="ARBA00022618"/>
    </source>
</evidence>
<feature type="region of interest" description="Disordered" evidence="3">
    <location>
        <begin position="470"/>
        <end position="637"/>
    </location>
</feature>
<keyword evidence="1" id="KW-0132">Cell division</keyword>
<feature type="compositionally biased region" description="Low complexity" evidence="3">
    <location>
        <begin position="800"/>
        <end position="809"/>
    </location>
</feature>
<reference evidence="6" key="1">
    <citation type="journal article" date="2012" name="Science">
        <title>The Paleozoic origin of enzymatic lignin decomposition reconstructed from 31 fungal genomes.</title>
        <authorList>
            <person name="Floudas D."/>
            <person name="Binder M."/>
            <person name="Riley R."/>
            <person name="Barry K."/>
            <person name="Blanchette R.A."/>
            <person name="Henrissat B."/>
            <person name="Martinez A.T."/>
            <person name="Otillar R."/>
            <person name="Spatafora J.W."/>
            <person name="Yadav J.S."/>
            <person name="Aerts A."/>
            <person name="Benoit I."/>
            <person name="Boyd A."/>
            <person name="Carlson A."/>
            <person name="Copeland A."/>
            <person name="Coutinho P.M."/>
            <person name="de Vries R.P."/>
            <person name="Ferreira P."/>
            <person name="Findley K."/>
            <person name="Foster B."/>
            <person name="Gaskell J."/>
            <person name="Glotzer D."/>
            <person name="Gorecki P."/>
            <person name="Heitman J."/>
            <person name="Hesse C."/>
            <person name="Hori C."/>
            <person name="Igarashi K."/>
            <person name="Jurgens J.A."/>
            <person name="Kallen N."/>
            <person name="Kersten P."/>
            <person name="Kohler A."/>
            <person name="Kuees U."/>
            <person name="Kumar T.K.A."/>
            <person name="Kuo A."/>
            <person name="LaButti K."/>
            <person name="Larrondo L.F."/>
            <person name="Lindquist E."/>
            <person name="Ling A."/>
            <person name="Lombard V."/>
            <person name="Lucas S."/>
            <person name="Lundell T."/>
            <person name="Martin R."/>
            <person name="McLaughlin D.J."/>
            <person name="Morgenstern I."/>
            <person name="Morin E."/>
            <person name="Murat C."/>
            <person name="Nagy L.G."/>
            <person name="Nolan M."/>
            <person name="Ohm R.A."/>
            <person name="Patyshakuliyeva A."/>
            <person name="Rokas A."/>
            <person name="Ruiz-Duenas F.J."/>
            <person name="Sabat G."/>
            <person name="Salamov A."/>
            <person name="Samejima M."/>
            <person name="Schmutz J."/>
            <person name="Slot J.C."/>
            <person name="St John F."/>
            <person name="Stenlid J."/>
            <person name="Sun H."/>
            <person name="Sun S."/>
            <person name="Syed K."/>
            <person name="Tsang A."/>
            <person name="Wiebenga A."/>
            <person name="Young D."/>
            <person name="Pisabarro A."/>
            <person name="Eastwood D.C."/>
            <person name="Martin F."/>
            <person name="Cullen D."/>
            <person name="Grigoriev I.V."/>
            <person name="Hibbett D.S."/>
        </authorList>
    </citation>
    <scope>NUCLEOTIDE SEQUENCE [LARGE SCALE GENOMIC DNA]</scope>
    <source>
        <strain evidence="6">RWD-64-598 SS2</strain>
    </source>
</reference>
<dbReference type="GeneID" id="19205487"/>
<feature type="compositionally biased region" description="Basic and acidic residues" evidence="3">
    <location>
        <begin position="1419"/>
        <end position="1433"/>
    </location>
</feature>
<keyword evidence="6" id="KW-1185">Reference proteome</keyword>
<sequence>MSNSNSADAIIKQSAKGWSTSKPSSDDPKQPKQQVTSPLRIAKRDSSTGLGAPPGKVVGGRPPMPNVARRSSSSYKHLRTNNLVSKSPFKSSTTPSLPSTSTSTSASTSSSSARSNAPQKQQGLGLGRNQSQKRGPTPRKTSGEKRPRPESMHEQAEEENERPGKFKRERKQSKAYQGLIEKEHVSKSPFRAPAPGERQVVSDEDAAEMSPVESAPVPPPKDVPPKDVPPGKLLFPTTSGQGYSPSPSPSPMPSSRAGTPTRSSLVSKRLHGPRTADAPHGEGRRQRRKTVTFDERCDVLEFEAEEAEEDPFYESDAEEDDQRYGAPDGEDEEGFVHSDNMEDDEEEAFFGSGHAQEDEDVQMEAFAGAADVDGEEYHRDPEEEEEYAHHHPDHPEHREDAEDHRAHGDEDQHHHHHHDGDDQHQHQQHDHSFEEEEGEGEGESMYLEHRTANDSITGMVDAMIASAFAPSHSRDTSAQSGSTVSLPRADANPDASVDVDASADVIAAADADADPASPAPSTPPHDASVLPPDADTEDGVPYGRTHRRERQRMRSGGAVEGSPAAGYPFPSVSSVEGTPAAPAGVGTERDVGMLPPSPSPMGKTRELPRDGEEEEDDEQGDGAEDEHGEEGMVPRFGLPRESAGAFLCAVEDDWGAEADIGFAFFLAGSASEDPLGAEEANEHDRDERHVPDTSMMELEELMPPPPIRAGDEGFVNPSPGGSPRSGSPLRGSLLELRNRRLSASAGVDTAQTQGQGQAQAQGQNQDASMTYTDGDEPSFAHSAASPPPGTPQSAGGGGSPSASAASIGLGSAGAGAGAGAGPMVGRDRIVSPSGVSIRRFSGSSSPLHNLPSRRKDKDKERERDIKDEGEGSSAPNVSRATPSDGIARAGSPTVPVAAFRASRSQSHGSPSSAPGSANARPARPELALALPPPQPAFARSGSPMNMVHGGSPLSESVNAFELAGGDERDMEGRARAGSSGSVGGRPRISREDVQRRLMHRRSVESPCFDEGDEGEAFVGVKGSRAGQEGEAMQVDGEDEERGRGEMGGEGQAQSQGSRHTRVSLVSDTDMSAVFASIEHAQKANTHLASSLALRSAGGHAMDRGLNASHSGAMSVESAAAQSSSRVPDATPVARPHSSLGVLGADVDLQAPRRDSVQLGDIKSALDRLMENVVVQQQHKGLVGPGPGFASAGSSRGQSPRVGTPVKSGAAKGKERERERSQDRGHGGIRVESVTEGVKAGRYSLDGDVEMDAEGEDAEDREDEMDQDQGEDEEMDDGGARSRSLSRSKSRSASHSRSRSRSFASPPPQQQQQGQSPYRPSHQRAATDSVVYQPPSFASPEASQGNSRTQSPTLSPSEDTRRSSFGLGGSLGGSAYPSGSLGIGSSMGMSTSNLSQRPMSAMGLSSPGSPQTKDARKRREQLILEKRRAAKQREEDEGLGYYTPPHPSDAFSPKAEERPRRTSTPRRRTMSQSAMSEASAAVTPAGGAEEDMMLGELGMFKATEKSGGLAGTITRELRKLDGFEGRKGYRIREHEAIIASADKKESFPHITRAGDLGSSQDQPWRTVRRPSDMNEYSKQIKELRAQEKSGKSHGKVFVRVLGINHVKVPFPREPTTITCTLNNGIHYVTTPESTLAKDTRIDQEFELIEHNKLEFTLTIKVRRDPHIIAQHKALAPPAPPPPVRQQIAPPSKPRGVFGGLFSSTPKKSAAAAAAMRAAQQQQVPVPPVPTRMPENLARYLKQDGTLARAFIAFKDIAPRCDTRLFEISYPLIGQRLEQGGGPSTLELGEISLQVFRLPPLPGLPPDQLPQSLEECVRGFRHTHWHKVTYFEGTLTQNGGDCTTWRRRQLRVIGANLVAFNDVTKKATATINLKKAVAVEDMQDMRGKLDDEDYGLYGVERSFRLTFPNDQHIFFFADSDEEKARWLDVLRALVGHIPPNPLWAELLYQRQQELATKLQQQSSQENVAGPSSKP</sequence>
<organism evidence="5 6">
    <name type="scientific">Coniophora puteana (strain RWD-64-598)</name>
    <name type="common">Brown rot fungus</name>
    <dbReference type="NCBI Taxonomy" id="741705"/>
    <lineage>
        <taxon>Eukaryota</taxon>
        <taxon>Fungi</taxon>
        <taxon>Dikarya</taxon>
        <taxon>Basidiomycota</taxon>
        <taxon>Agaricomycotina</taxon>
        <taxon>Agaricomycetes</taxon>
        <taxon>Agaricomycetidae</taxon>
        <taxon>Boletales</taxon>
        <taxon>Coniophorineae</taxon>
        <taxon>Coniophoraceae</taxon>
        <taxon>Coniophora</taxon>
    </lineage>
</organism>
<feature type="compositionally biased region" description="Low complexity" evidence="3">
    <location>
        <begin position="900"/>
        <end position="929"/>
    </location>
</feature>
<gene>
    <name evidence="5" type="ORF">CONPUDRAFT_166161</name>
</gene>
<evidence type="ECO:0000259" key="4">
    <source>
        <dbReference type="PROSITE" id="PS50003"/>
    </source>
</evidence>
<feature type="compositionally biased region" description="Polar residues" evidence="3">
    <location>
        <begin position="116"/>
        <end position="134"/>
    </location>
</feature>
<accession>A0A5M3MNJ4</accession>
<dbReference type="InterPro" id="IPR001849">
    <property type="entry name" value="PH_domain"/>
</dbReference>
<dbReference type="Proteomes" id="UP000053558">
    <property type="component" value="Unassembled WGS sequence"/>
</dbReference>
<feature type="compositionally biased region" description="Basic and acidic residues" evidence="3">
    <location>
        <begin position="141"/>
        <end position="166"/>
    </location>
</feature>
<dbReference type="KEGG" id="cput:CONPUDRAFT_166161"/>
<feature type="region of interest" description="Disordered" evidence="3">
    <location>
        <begin position="966"/>
        <end position="991"/>
    </location>
</feature>
<keyword evidence="2" id="KW-0131">Cell cycle</keyword>
<dbReference type="OMA" id="VEEMFFS"/>
<comment type="caution">
    <text evidence="5">The sequence shown here is derived from an EMBL/GenBank/DDBJ whole genome shotgun (WGS) entry which is preliminary data.</text>
</comment>
<feature type="compositionally biased region" description="Low complexity" evidence="3">
    <location>
        <begin position="1187"/>
        <end position="1196"/>
    </location>
</feature>
<feature type="region of interest" description="Disordered" evidence="3">
    <location>
        <begin position="1"/>
        <end position="453"/>
    </location>
</feature>
<feature type="domain" description="PH" evidence="4">
    <location>
        <begin position="1826"/>
        <end position="1933"/>
    </location>
</feature>
<dbReference type="SUPFAM" id="SSF50729">
    <property type="entry name" value="PH domain-like"/>
    <property type="match status" value="1"/>
</dbReference>
<feature type="compositionally biased region" description="Gly residues" evidence="3">
    <location>
        <begin position="810"/>
        <end position="822"/>
    </location>
</feature>
<evidence type="ECO:0000313" key="5">
    <source>
        <dbReference type="EMBL" id="EIW80738.1"/>
    </source>
</evidence>
<feature type="compositionally biased region" description="Basic residues" evidence="3">
    <location>
        <begin position="544"/>
        <end position="553"/>
    </location>
</feature>
<dbReference type="RefSeq" id="XP_007769609.1">
    <property type="nucleotide sequence ID" value="XM_007771419.1"/>
</dbReference>
<dbReference type="EMBL" id="JH711579">
    <property type="protein sequence ID" value="EIW80738.1"/>
    <property type="molecule type" value="Genomic_DNA"/>
</dbReference>
<proteinExistence type="predicted"/>
<dbReference type="InterPro" id="IPR011993">
    <property type="entry name" value="PH-like_dom_sf"/>
</dbReference>
<name>A0A5M3MNJ4_CONPW</name>
<feature type="region of interest" description="Disordered" evidence="3">
    <location>
        <begin position="673"/>
        <end position="952"/>
    </location>
</feature>
<feature type="compositionally biased region" description="Polar residues" evidence="3">
    <location>
        <begin position="476"/>
        <end position="485"/>
    </location>
</feature>
<dbReference type="PANTHER" id="PTHR36100:SF1">
    <property type="entry name" value="BUD SITE SELECTION PROTEIN 4"/>
    <property type="match status" value="1"/>
</dbReference>
<dbReference type="Pfam" id="PF00169">
    <property type="entry name" value="PH"/>
    <property type="match status" value="1"/>
</dbReference>
<dbReference type="GO" id="GO:0005525">
    <property type="term" value="F:GTP binding"/>
    <property type="evidence" value="ECO:0007669"/>
    <property type="project" value="TreeGrafter"/>
</dbReference>
<evidence type="ECO:0000256" key="2">
    <source>
        <dbReference type="ARBA" id="ARBA00023306"/>
    </source>
</evidence>
<feature type="compositionally biased region" description="Low complexity" evidence="3">
    <location>
        <begin position="717"/>
        <end position="735"/>
    </location>
</feature>
<feature type="compositionally biased region" description="Polar residues" evidence="3">
    <location>
        <begin position="69"/>
        <end position="84"/>
    </location>
</feature>
<feature type="compositionally biased region" description="Pro residues" evidence="3">
    <location>
        <begin position="216"/>
        <end position="228"/>
    </location>
</feature>
<evidence type="ECO:0000256" key="3">
    <source>
        <dbReference type="SAM" id="MobiDB-lite"/>
    </source>
</evidence>
<feature type="region of interest" description="Disordered" evidence="3">
    <location>
        <begin position="1019"/>
        <end position="1061"/>
    </location>
</feature>
<feature type="compositionally biased region" description="Basic and acidic residues" evidence="3">
    <location>
        <begin position="680"/>
        <end position="691"/>
    </location>
</feature>
<feature type="compositionally biased region" description="Acidic residues" evidence="3">
    <location>
        <begin position="300"/>
        <end position="321"/>
    </location>
</feature>
<feature type="compositionally biased region" description="Polar residues" evidence="3">
    <location>
        <begin position="1051"/>
        <end position="1061"/>
    </location>
</feature>
<feature type="compositionally biased region" description="Basic and acidic residues" evidence="3">
    <location>
        <begin position="853"/>
        <end position="869"/>
    </location>
</feature>
<feature type="compositionally biased region" description="Acidic residues" evidence="3">
    <location>
        <begin position="1246"/>
        <end position="1276"/>
    </location>
</feature>
<feature type="region of interest" description="Disordered" evidence="3">
    <location>
        <begin position="1179"/>
        <end position="1484"/>
    </location>
</feature>
<feature type="compositionally biased region" description="Basic and acidic residues" evidence="3">
    <location>
        <begin position="1211"/>
        <end position="1225"/>
    </location>
</feature>
<protein>
    <recommendedName>
        <fullName evidence="4">PH domain-containing protein</fullName>
    </recommendedName>
</protein>